<keyword evidence="2" id="KW-1185">Reference proteome</keyword>
<dbReference type="AlphaFoldDB" id="A0A396RN86"/>
<protein>
    <submittedName>
        <fullName evidence="1">Uncharacterized protein</fullName>
    </submittedName>
</protein>
<dbReference type="EMBL" id="QWLV01000002">
    <property type="protein sequence ID" value="RHW17910.1"/>
    <property type="molecule type" value="Genomic_DNA"/>
</dbReference>
<comment type="caution">
    <text evidence="1">The sequence shown here is derived from an EMBL/GenBank/DDBJ whole genome shotgun (WGS) entry which is preliminary data.</text>
</comment>
<organism evidence="1 2">
    <name type="scientific">Sphingomonas gilva</name>
    <dbReference type="NCBI Taxonomy" id="2305907"/>
    <lineage>
        <taxon>Bacteria</taxon>
        <taxon>Pseudomonadati</taxon>
        <taxon>Pseudomonadota</taxon>
        <taxon>Alphaproteobacteria</taxon>
        <taxon>Sphingomonadales</taxon>
        <taxon>Sphingomonadaceae</taxon>
        <taxon>Sphingomonas</taxon>
    </lineage>
</organism>
<evidence type="ECO:0000313" key="1">
    <source>
        <dbReference type="EMBL" id="RHW17910.1"/>
    </source>
</evidence>
<sequence>MVIDATISRATVLPPERAPGVNPGHARFYIEANVLGLIRGSSGVAAEIAYLADVPLDSRGKPPKLKRLRVMLFARPVPGKPGEVQLVRPDGQVAWSPALDAQVRAIAAEVVRPDAAPSITGIGSAIHVPGSLVGEGETTIFLQTPDQQPVSLTIIRRPGQQRQWSVSLSEVVTNTMGPVRPNTLLWYRLACSLPEALPQSSLESMGPADAAIAREDYRFVLDQLGPCDTDA</sequence>
<evidence type="ECO:0000313" key="2">
    <source>
        <dbReference type="Proteomes" id="UP000266693"/>
    </source>
</evidence>
<gene>
    <name evidence="1" type="ORF">D1610_05210</name>
</gene>
<dbReference type="Proteomes" id="UP000266693">
    <property type="component" value="Unassembled WGS sequence"/>
</dbReference>
<proteinExistence type="predicted"/>
<accession>A0A396RN86</accession>
<reference evidence="1 2" key="1">
    <citation type="submission" date="2018-08" db="EMBL/GenBank/DDBJ databases">
        <title>The multiple taxonomic identification of Sphingomonas gilva.</title>
        <authorList>
            <person name="Zhu D."/>
            <person name="Zheng S."/>
        </authorList>
    </citation>
    <scope>NUCLEOTIDE SEQUENCE [LARGE SCALE GENOMIC DNA]</scope>
    <source>
        <strain evidence="1 2">ZDH117</strain>
    </source>
</reference>
<name>A0A396RN86_9SPHN</name>